<evidence type="ECO:0000313" key="2">
    <source>
        <dbReference type="Proteomes" id="UP001439008"/>
    </source>
</evidence>
<reference evidence="1 2" key="1">
    <citation type="journal article" date="2024" name="BMC Biol.">
        <title>Comparative genomics of Ascetosporea gives new insight into the evolutionary basis for animal parasitism in Rhizaria.</title>
        <authorList>
            <person name="Hiltunen Thoren M."/>
            <person name="Onut-Brannstrom I."/>
            <person name="Alfjorden A."/>
            <person name="Peckova H."/>
            <person name="Swords F."/>
            <person name="Hooper C."/>
            <person name="Holzer A.S."/>
            <person name="Bass D."/>
            <person name="Burki F."/>
        </authorList>
    </citation>
    <scope>NUCLEOTIDE SEQUENCE [LARGE SCALE GENOMIC DNA]</scope>
    <source>
        <strain evidence="1">20-A016</strain>
    </source>
</reference>
<dbReference type="Proteomes" id="UP001439008">
    <property type="component" value="Unassembled WGS sequence"/>
</dbReference>
<dbReference type="EMBL" id="JBDODL010001377">
    <property type="protein sequence ID" value="MES1921467.1"/>
    <property type="molecule type" value="Genomic_DNA"/>
</dbReference>
<proteinExistence type="predicted"/>
<protein>
    <submittedName>
        <fullName evidence="1">Uncharacterized protein</fullName>
    </submittedName>
</protein>
<accession>A0ABV2AP59</accession>
<sequence>MFLSDLAVSFIKGICYVFSYIEEEKNLRGAIRSVMSTCLNIMRKMPATEDAVVTGIDGIAHIVQCFDIRHKPLSFIFFETTE</sequence>
<evidence type="ECO:0000313" key="1">
    <source>
        <dbReference type="EMBL" id="MES1921467.1"/>
    </source>
</evidence>
<comment type="caution">
    <text evidence="1">The sequence shown here is derived from an EMBL/GenBank/DDBJ whole genome shotgun (WGS) entry which is preliminary data.</text>
</comment>
<keyword evidence="2" id="KW-1185">Reference proteome</keyword>
<name>A0ABV2AP59_9EUKA</name>
<gene>
    <name evidence="1" type="ORF">MHBO_002998</name>
</gene>
<organism evidence="1 2">
    <name type="scientific">Bonamia ostreae</name>
    <dbReference type="NCBI Taxonomy" id="126728"/>
    <lineage>
        <taxon>Eukaryota</taxon>
        <taxon>Sar</taxon>
        <taxon>Rhizaria</taxon>
        <taxon>Endomyxa</taxon>
        <taxon>Ascetosporea</taxon>
        <taxon>Haplosporida</taxon>
        <taxon>Bonamia</taxon>
    </lineage>
</organism>